<keyword evidence="1" id="KW-1133">Transmembrane helix</keyword>
<comment type="caution">
    <text evidence="2">The sequence shown here is derived from an EMBL/GenBank/DDBJ whole genome shotgun (WGS) entry which is preliminary data.</text>
</comment>
<gene>
    <name evidence="2" type="ORF">SOASR030_25150</name>
</gene>
<keyword evidence="1" id="KW-0812">Transmembrane</keyword>
<organism evidence="2 3">
    <name type="scientific">Leminorella grimontii</name>
    <dbReference type="NCBI Taxonomy" id="82981"/>
    <lineage>
        <taxon>Bacteria</taxon>
        <taxon>Pseudomonadati</taxon>
        <taxon>Pseudomonadota</taxon>
        <taxon>Gammaproteobacteria</taxon>
        <taxon>Enterobacterales</taxon>
        <taxon>Budviciaceae</taxon>
        <taxon>Leminorella</taxon>
    </lineage>
</organism>
<sequence length="232" mass="26196">MELKFSLDSSDIRTMAEKADLKAQANYDARLKKIDTVWHRAIPLLFKYAIPLFAIIVFYCLPEWGIVAPRTGSPLSAIIALVIVIALYAVLWRRYGNACVQYLIARHSQSRVRAAIRHQTLRVTKSAMLKSLSKFEGLHRVRLENSVLTFTSPANKASAIAVTKIAYVREKEAFYQIATELNKKLGLCYVIAKKSKATDEDEYQEALKQILAAIRLNAPNCRFEEHSAIPTP</sequence>
<evidence type="ECO:0000313" key="3">
    <source>
        <dbReference type="Proteomes" id="UP001058124"/>
    </source>
</evidence>
<evidence type="ECO:0000313" key="2">
    <source>
        <dbReference type="EMBL" id="GKX56403.1"/>
    </source>
</evidence>
<feature type="transmembrane region" description="Helical" evidence="1">
    <location>
        <begin position="41"/>
        <end position="61"/>
    </location>
</feature>
<dbReference type="EMBL" id="BRLH01000006">
    <property type="protein sequence ID" value="GKX56403.1"/>
    <property type="molecule type" value="Genomic_DNA"/>
</dbReference>
<keyword evidence="1" id="KW-0472">Membrane</keyword>
<dbReference type="AlphaFoldDB" id="A0AAV5N4I7"/>
<keyword evidence="3" id="KW-1185">Reference proteome</keyword>
<evidence type="ECO:0000256" key="1">
    <source>
        <dbReference type="SAM" id="Phobius"/>
    </source>
</evidence>
<dbReference type="Proteomes" id="UP001058124">
    <property type="component" value="Unassembled WGS sequence"/>
</dbReference>
<protein>
    <recommendedName>
        <fullName evidence="4">YcxB family protein</fullName>
    </recommendedName>
</protein>
<feature type="transmembrane region" description="Helical" evidence="1">
    <location>
        <begin position="73"/>
        <end position="92"/>
    </location>
</feature>
<evidence type="ECO:0008006" key="4">
    <source>
        <dbReference type="Google" id="ProtNLM"/>
    </source>
</evidence>
<accession>A0AAV5N4I7</accession>
<name>A0AAV5N4I7_9GAMM</name>
<proteinExistence type="predicted"/>
<reference evidence="2" key="1">
    <citation type="submission" date="2022-06" db="EMBL/GenBank/DDBJ databases">
        <title>Draft genome sequences of Leminorella grimontii str. JCM5902.</title>
        <authorList>
            <person name="Wakabayashi Y."/>
            <person name="Kojima K."/>
        </authorList>
    </citation>
    <scope>NUCLEOTIDE SEQUENCE</scope>
    <source>
        <strain evidence="2">JCM 5902</strain>
    </source>
</reference>
<dbReference type="RefSeq" id="WP_027274937.1">
    <property type="nucleotide sequence ID" value="NZ_BRLH01000006.1"/>
</dbReference>